<dbReference type="Proteomes" id="UP000239687">
    <property type="component" value="Unassembled WGS sequence"/>
</dbReference>
<protein>
    <submittedName>
        <fullName evidence="2">Uncharacterized protein</fullName>
    </submittedName>
</protein>
<evidence type="ECO:0000313" key="3">
    <source>
        <dbReference type="Proteomes" id="UP000239687"/>
    </source>
</evidence>
<feature type="signal peptide" evidence="1">
    <location>
        <begin position="1"/>
        <end position="21"/>
    </location>
</feature>
<evidence type="ECO:0000256" key="1">
    <source>
        <dbReference type="SAM" id="SignalP"/>
    </source>
</evidence>
<name>A0A2S8HUV7_9PSED</name>
<accession>A0A2S8HUV7</accession>
<comment type="caution">
    <text evidence="2">The sequence shown here is derived from an EMBL/GenBank/DDBJ whole genome shotgun (WGS) entry which is preliminary data.</text>
</comment>
<sequence length="213" mass="23647">MNRFAQFFGVLATVLSFAASAASSSFQGVNYSVVSDKSKRDIKRAVEVVLDERLDQPTLEALANQIKNSNPMSFQRTFISWRIKGEDGGGYWAKTDFDPTLTVRFLGTTVAEYNKLKASSTATEGEVFGSWLSNWGTDYKMVGYRKSGKIFIRSTFKDGSSGAREFVSKKISGRSVLIDAEGSDFGEYFLVNEQGDLEFWGENGAFYTAKKTN</sequence>
<organism evidence="2 3">
    <name type="scientific">Pseudomonas frederiksbergensis</name>
    <dbReference type="NCBI Taxonomy" id="104087"/>
    <lineage>
        <taxon>Bacteria</taxon>
        <taxon>Pseudomonadati</taxon>
        <taxon>Pseudomonadota</taxon>
        <taxon>Gammaproteobacteria</taxon>
        <taxon>Pseudomonadales</taxon>
        <taxon>Pseudomonadaceae</taxon>
        <taxon>Pseudomonas</taxon>
    </lineage>
</organism>
<keyword evidence="1" id="KW-0732">Signal</keyword>
<gene>
    <name evidence="2" type="ORF">C5612_00855</name>
</gene>
<evidence type="ECO:0000313" key="2">
    <source>
        <dbReference type="EMBL" id="PQP06347.1"/>
    </source>
</evidence>
<reference evidence="2 3" key="1">
    <citation type="submission" date="2018-02" db="EMBL/GenBank/DDBJ databases">
        <title>Draft genome sequencing of Pseudomonas frederiksbergensis 11-D3.</title>
        <authorList>
            <person name="Zheng B.-X."/>
        </authorList>
    </citation>
    <scope>NUCLEOTIDE SEQUENCE [LARGE SCALE GENOMIC DNA]</scope>
    <source>
        <strain evidence="2 3">11-D3</strain>
    </source>
</reference>
<dbReference type="RefSeq" id="WP_105339680.1">
    <property type="nucleotide sequence ID" value="NZ_PUIN01000001.1"/>
</dbReference>
<feature type="chain" id="PRO_5015746861" evidence="1">
    <location>
        <begin position="22"/>
        <end position="213"/>
    </location>
</feature>
<proteinExistence type="predicted"/>
<dbReference type="AlphaFoldDB" id="A0A2S8HUV7"/>
<dbReference type="EMBL" id="PUIN01000001">
    <property type="protein sequence ID" value="PQP06347.1"/>
    <property type="molecule type" value="Genomic_DNA"/>
</dbReference>